<protein>
    <recommendedName>
        <fullName evidence="4">F-box domain-containing protein</fullName>
    </recommendedName>
</protein>
<dbReference type="OrthoDB" id="2800666at2759"/>
<dbReference type="EMBL" id="KV722380">
    <property type="protein sequence ID" value="OCH91744.1"/>
    <property type="molecule type" value="Genomic_DNA"/>
</dbReference>
<organism evidence="2 3">
    <name type="scientific">Obba rivulosa</name>
    <dbReference type="NCBI Taxonomy" id="1052685"/>
    <lineage>
        <taxon>Eukaryota</taxon>
        <taxon>Fungi</taxon>
        <taxon>Dikarya</taxon>
        <taxon>Basidiomycota</taxon>
        <taxon>Agaricomycotina</taxon>
        <taxon>Agaricomycetes</taxon>
        <taxon>Polyporales</taxon>
        <taxon>Gelatoporiaceae</taxon>
        <taxon>Obba</taxon>
    </lineage>
</organism>
<dbReference type="InterPro" id="IPR032675">
    <property type="entry name" value="LRR_dom_sf"/>
</dbReference>
<dbReference type="Proteomes" id="UP000250043">
    <property type="component" value="Unassembled WGS sequence"/>
</dbReference>
<sequence length="583" mass="65915">MATLRRRPFALSSDDIRANMGWLSYSSLSLVSKHLVVLRLVRMATRIPKECLSRILLDARQDVVGLKRCYRGEWIGLSHVCRYWRSVALATPDLWSYITLPGDQLVDIDFLKTCLARSKGRLVDIDVSGQDIPDDVQAALMEIITLSAERIRAFRLLTLAMFAAHPLDCRMPNLVKLSFTRRWRVDLPEFEPTVDQFPRLKDLQLRGDMCPWQWHLSTFTSLTHLQFDGCCRQTYTKETFLDILDTCPRLQSLTLKNSLPLGLGLIVEDAPHRVVSLPALHSLTIWDRSVNIAPSIVHIDWPSTCIVKVIICYSSAFEVDEYDEVDLAPTLISHVLRRWEGGGFHSIGCVFLDIAESEVMEGDYEEDSDSERQGGWSLSVGAKQPHSQRSASSHSLTINLVPDVEVPDNGPPDCVACNTLLLHVLSTISSCGPICLHISVSRMEDREFFALGLKWDDVLQRFPQIERLEVQGNCIDLLLDDLGVIPGADPNCPDLKRVVVHFPSTSDRRMIRALKTCVSLREAVGKRFQTVVLVAPRMIRNRRVVTPEEFFSKQYVAWIGSFVDNVHCVHQNSIREIASCVEN</sequence>
<dbReference type="PANTHER" id="PTHR38926:SF5">
    <property type="entry name" value="F-BOX AND LEUCINE-RICH REPEAT PROTEIN 6"/>
    <property type="match status" value="1"/>
</dbReference>
<dbReference type="SUPFAM" id="SSF52047">
    <property type="entry name" value="RNI-like"/>
    <property type="match status" value="1"/>
</dbReference>
<gene>
    <name evidence="2" type="ORF">OBBRIDRAFT_825147</name>
</gene>
<name>A0A8E2AZ11_9APHY</name>
<feature type="compositionally biased region" description="Polar residues" evidence="1">
    <location>
        <begin position="385"/>
        <end position="394"/>
    </location>
</feature>
<evidence type="ECO:0000256" key="1">
    <source>
        <dbReference type="SAM" id="MobiDB-lite"/>
    </source>
</evidence>
<dbReference type="AlphaFoldDB" id="A0A8E2AZ11"/>
<evidence type="ECO:0000313" key="2">
    <source>
        <dbReference type="EMBL" id="OCH91744.1"/>
    </source>
</evidence>
<evidence type="ECO:0008006" key="4">
    <source>
        <dbReference type="Google" id="ProtNLM"/>
    </source>
</evidence>
<keyword evidence="3" id="KW-1185">Reference proteome</keyword>
<dbReference type="Gene3D" id="3.80.10.10">
    <property type="entry name" value="Ribonuclease Inhibitor"/>
    <property type="match status" value="1"/>
</dbReference>
<feature type="region of interest" description="Disordered" evidence="1">
    <location>
        <begin position="362"/>
        <end position="394"/>
    </location>
</feature>
<evidence type="ECO:0000313" key="3">
    <source>
        <dbReference type="Proteomes" id="UP000250043"/>
    </source>
</evidence>
<dbReference type="PANTHER" id="PTHR38926">
    <property type="entry name" value="F-BOX DOMAIN CONTAINING PROTEIN, EXPRESSED"/>
    <property type="match status" value="1"/>
</dbReference>
<accession>A0A8E2AZ11</accession>
<proteinExistence type="predicted"/>
<reference evidence="2 3" key="1">
    <citation type="submission" date="2016-07" db="EMBL/GenBank/DDBJ databases">
        <title>Draft genome of the white-rot fungus Obba rivulosa 3A-2.</title>
        <authorList>
            <consortium name="DOE Joint Genome Institute"/>
            <person name="Miettinen O."/>
            <person name="Riley R."/>
            <person name="Acob R."/>
            <person name="Barry K."/>
            <person name="Cullen D."/>
            <person name="De Vries R."/>
            <person name="Hainaut M."/>
            <person name="Hatakka A."/>
            <person name="Henrissat B."/>
            <person name="Hilden K."/>
            <person name="Kuo R."/>
            <person name="Labutti K."/>
            <person name="Lipzen A."/>
            <person name="Makela M.R."/>
            <person name="Sandor L."/>
            <person name="Spatafora J.W."/>
            <person name="Grigoriev I.V."/>
            <person name="Hibbett D.S."/>
        </authorList>
    </citation>
    <scope>NUCLEOTIDE SEQUENCE [LARGE SCALE GENOMIC DNA]</scope>
    <source>
        <strain evidence="2 3">3A-2</strain>
    </source>
</reference>